<evidence type="ECO:0000256" key="1">
    <source>
        <dbReference type="ARBA" id="ARBA00001946"/>
    </source>
</evidence>
<proteinExistence type="predicted"/>
<dbReference type="GO" id="GO:0020037">
    <property type="term" value="F:heme binding"/>
    <property type="evidence" value="ECO:0007669"/>
    <property type="project" value="InterPro"/>
</dbReference>
<dbReference type="Pfam" id="PF11563">
    <property type="entry name" value="Protoglobin"/>
    <property type="match status" value="1"/>
</dbReference>
<dbReference type="Proteomes" id="UP000824988">
    <property type="component" value="Chromosome"/>
</dbReference>
<comment type="catalytic activity">
    <reaction evidence="5">
        <text>2 GTP = 3',3'-c-di-GMP + 2 diphosphate</text>
        <dbReference type="Rhea" id="RHEA:24898"/>
        <dbReference type="ChEBI" id="CHEBI:33019"/>
        <dbReference type="ChEBI" id="CHEBI:37565"/>
        <dbReference type="ChEBI" id="CHEBI:58805"/>
        <dbReference type="EC" id="2.7.7.65"/>
    </reaction>
</comment>
<dbReference type="CDD" id="cd01949">
    <property type="entry name" value="GGDEF"/>
    <property type="match status" value="1"/>
</dbReference>
<dbReference type="AlphaFoldDB" id="A0A8D4VMC5"/>
<dbReference type="FunFam" id="3.30.70.270:FF:000001">
    <property type="entry name" value="Diguanylate cyclase domain protein"/>
    <property type="match status" value="1"/>
</dbReference>
<sequence length="472" mass="53842">MDYSRKAIRVIYIEYFSHLFESCPRALLEDIRKAIDPVAGTLAETFYRFMLNDTEASRFLDHVLVHRHLHDSMTRWLQELFVWRGPEEIARFVDTQLHVGEVHARVDLPPHILNLGFRVLKAALAEQLKEAYRNSPERLAEALAKTHALVDIASAVMNESYFGDIMTTERQAQALQAQVVGQNLVVRIERIRADIFDWQRRIVTKLHQNKAAELEQLPSAVHSDFGLWITHKASLFFSGSAELAKLELYLRQLDELVPSMAEARSSNDGGATLDDAIQKLDSLVTRISWLLSSLAERYAEADAGRDTLTRLFNRRFLDPILQRETRHSLRTGSRYALLLVDLDHFKRVNDSYGHEAGDCVLRQCAELLQSHIRAGDFLFRYGGEEFLIVMVDVQPSQAEHVADKLVELSRRKRYRVNRDTEIGVTISLGVAIHDGHPDFGTLLAQADRALYRAKNSGRDRYVVADAAEAEDR</sequence>
<dbReference type="GO" id="GO:1902201">
    <property type="term" value="P:negative regulation of bacterial-type flagellum-dependent cell motility"/>
    <property type="evidence" value="ECO:0007669"/>
    <property type="project" value="TreeGrafter"/>
</dbReference>
<name>A0A8D4VMC5_9GAMM</name>
<dbReference type="InterPro" id="IPR048442">
    <property type="entry name" value="DosC_2nd"/>
</dbReference>
<dbReference type="InterPro" id="IPR029787">
    <property type="entry name" value="Nucleotide_cyclase"/>
</dbReference>
<dbReference type="InterPro" id="IPR044398">
    <property type="entry name" value="Globin-sensor_dom"/>
</dbReference>
<dbReference type="InterPro" id="IPR012292">
    <property type="entry name" value="Globin/Proto"/>
</dbReference>
<dbReference type="GO" id="GO:0052621">
    <property type="term" value="F:diguanylate cyclase activity"/>
    <property type="evidence" value="ECO:0007669"/>
    <property type="project" value="UniProtKB-EC"/>
</dbReference>
<protein>
    <recommendedName>
        <fullName evidence="3">Diguanylate cyclase DosC</fullName>
        <ecNumber evidence="2">2.7.7.65</ecNumber>
    </recommendedName>
    <alternativeName>
        <fullName evidence="4">Direct oxygen-sensing cyclase</fullName>
    </alternativeName>
</protein>
<dbReference type="InterPro" id="IPR000160">
    <property type="entry name" value="GGDEF_dom"/>
</dbReference>
<dbReference type="KEGG" id="moz:MoryE10_05000"/>
<dbReference type="Pfam" id="PF21118">
    <property type="entry name" value="DosC_2nd"/>
    <property type="match status" value="1"/>
</dbReference>
<evidence type="ECO:0000313" key="7">
    <source>
        <dbReference type="EMBL" id="BBL69894.1"/>
    </source>
</evidence>
<dbReference type="EMBL" id="AP019782">
    <property type="protein sequence ID" value="BBL69894.1"/>
    <property type="molecule type" value="Genomic_DNA"/>
</dbReference>
<dbReference type="RefSeq" id="WP_054773196.1">
    <property type="nucleotide sequence ID" value="NZ_AP019782.1"/>
</dbReference>
<dbReference type="NCBIfam" id="TIGR00254">
    <property type="entry name" value="GGDEF"/>
    <property type="match status" value="1"/>
</dbReference>
<dbReference type="SMART" id="SM00267">
    <property type="entry name" value="GGDEF"/>
    <property type="match status" value="1"/>
</dbReference>
<dbReference type="GO" id="GO:0005886">
    <property type="term" value="C:plasma membrane"/>
    <property type="evidence" value="ECO:0007669"/>
    <property type="project" value="TreeGrafter"/>
</dbReference>
<dbReference type="GO" id="GO:0019825">
    <property type="term" value="F:oxygen binding"/>
    <property type="evidence" value="ECO:0007669"/>
    <property type="project" value="InterPro"/>
</dbReference>
<evidence type="ECO:0000313" key="8">
    <source>
        <dbReference type="Proteomes" id="UP000824988"/>
    </source>
</evidence>
<dbReference type="Pfam" id="PF00990">
    <property type="entry name" value="GGDEF"/>
    <property type="match status" value="1"/>
</dbReference>
<dbReference type="PANTHER" id="PTHR45138">
    <property type="entry name" value="REGULATORY COMPONENTS OF SENSORY TRANSDUCTION SYSTEM"/>
    <property type="match status" value="1"/>
</dbReference>
<organism evidence="7 8">
    <name type="scientific">Methylogaea oryzae</name>
    <dbReference type="NCBI Taxonomy" id="1295382"/>
    <lineage>
        <taxon>Bacteria</taxon>
        <taxon>Pseudomonadati</taxon>
        <taxon>Pseudomonadota</taxon>
        <taxon>Gammaproteobacteria</taxon>
        <taxon>Methylococcales</taxon>
        <taxon>Methylococcaceae</taxon>
        <taxon>Methylogaea</taxon>
    </lineage>
</organism>
<dbReference type="Gene3D" id="3.30.70.270">
    <property type="match status" value="1"/>
</dbReference>
<evidence type="ECO:0000256" key="3">
    <source>
        <dbReference type="ARBA" id="ARBA00015125"/>
    </source>
</evidence>
<dbReference type="SUPFAM" id="SSF55073">
    <property type="entry name" value="Nucleotide cyclase"/>
    <property type="match status" value="1"/>
</dbReference>
<dbReference type="InterPro" id="IPR050469">
    <property type="entry name" value="Diguanylate_Cyclase"/>
</dbReference>
<dbReference type="InterPro" id="IPR043128">
    <property type="entry name" value="Rev_trsase/Diguanyl_cyclase"/>
</dbReference>
<dbReference type="Gene3D" id="1.10.490.10">
    <property type="entry name" value="Globins"/>
    <property type="match status" value="1"/>
</dbReference>
<reference evidence="7" key="1">
    <citation type="submission" date="2019-06" db="EMBL/GenBank/DDBJ databases">
        <title>Complete genome sequence of Methylogaea oryzae strain JCM16910.</title>
        <authorList>
            <person name="Asakawa S."/>
        </authorList>
    </citation>
    <scope>NUCLEOTIDE SEQUENCE</scope>
    <source>
        <strain evidence="7">E10</strain>
    </source>
</reference>
<dbReference type="GO" id="GO:0043709">
    <property type="term" value="P:cell adhesion involved in single-species biofilm formation"/>
    <property type="evidence" value="ECO:0007669"/>
    <property type="project" value="TreeGrafter"/>
</dbReference>
<evidence type="ECO:0000256" key="4">
    <source>
        <dbReference type="ARBA" id="ARBA00029839"/>
    </source>
</evidence>
<dbReference type="SUPFAM" id="SSF46458">
    <property type="entry name" value="Globin-like"/>
    <property type="match status" value="1"/>
</dbReference>
<evidence type="ECO:0000256" key="2">
    <source>
        <dbReference type="ARBA" id="ARBA00012528"/>
    </source>
</evidence>
<dbReference type="PROSITE" id="PS50887">
    <property type="entry name" value="GGDEF"/>
    <property type="match status" value="1"/>
</dbReference>
<dbReference type="InterPro" id="IPR009050">
    <property type="entry name" value="Globin-like_sf"/>
</dbReference>
<gene>
    <name evidence="7" type="ORF">MoryE10_05000</name>
</gene>
<comment type="cofactor">
    <cofactor evidence="1">
        <name>Mg(2+)</name>
        <dbReference type="ChEBI" id="CHEBI:18420"/>
    </cofactor>
</comment>
<keyword evidence="8" id="KW-1185">Reference proteome</keyword>
<dbReference type="EC" id="2.7.7.65" evidence="2"/>
<evidence type="ECO:0000256" key="5">
    <source>
        <dbReference type="ARBA" id="ARBA00034247"/>
    </source>
</evidence>
<dbReference type="PANTHER" id="PTHR45138:SF9">
    <property type="entry name" value="DIGUANYLATE CYCLASE DGCM-RELATED"/>
    <property type="match status" value="1"/>
</dbReference>
<evidence type="ECO:0000259" key="6">
    <source>
        <dbReference type="PROSITE" id="PS50887"/>
    </source>
</evidence>
<accession>A0A8D4VMC5</accession>
<feature type="domain" description="GGDEF" evidence="6">
    <location>
        <begin position="333"/>
        <end position="466"/>
    </location>
</feature>